<organism evidence="3 4">
    <name type="scientific">Neorhizobium alkalisoli</name>
    <dbReference type="NCBI Taxonomy" id="528178"/>
    <lineage>
        <taxon>Bacteria</taxon>
        <taxon>Pseudomonadati</taxon>
        <taxon>Pseudomonadota</taxon>
        <taxon>Alphaproteobacteria</taxon>
        <taxon>Hyphomicrobiales</taxon>
        <taxon>Rhizobiaceae</taxon>
        <taxon>Rhizobium/Agrobacterium group</taxon>
        <taxon>Neorhizobium</taxon>
    </lineage>
</organism>
<feature type="region of interest" description="Disordered" evidence="1">
    <location>
        <begin position="211"/>
        <end position="253"/>
    </location>
</feature>
<dbReference type="SMART" id="SM00331">
    <property type="entry name" value="PP2C_SIG"/>
    <property type="match status" value="1"/>
</dbReference>
<dbReference type="SMART" id="SM00332">
    <property type="entry name" value="PP2Cc"/>
    <property type="match status" value="1"/>
</dbReference>
<dbReference type="RefSeq" id="WP_145640212.1">
    <property type="nucleotide sequence ID" value="NZ_VIWP01000006.1"/>
</dbReference>
<dbReference type="PROSITE" id="PS51746">
    <property type="entry name" value="PPM_2"/>
    <property type="match status" value="1"/>
</dbReference>
<dbReference type="Pfam" id="PF09867">
    <property type="entry name" value="TagF_N"/>
    <property type="match status" value="1"/>
</dbReference>
<dbReference type="OrthoDB" id="9801841at2"/>
<feature type="compositionally biased region" description="Pro residues" evidence="1">
    <location>
        <begin position="220"/>
        <end position="232"/>
    </location>
</feature>
<sequence>MNERAALRQTTTPTTTEADRIGFFGKLPSHGDFVSTGLGRGLQDMLDIWLQSGLQRLQQAFPDDWEAWFKAMPTWRFVVERGHWGPSTLVGIILPSLDRVGRSFPLVIASQIPGFTGDPRGLCLDDSWFTAAEGIAETSAHRDFDINAFIARLRRLRSPHPGDIEPEAGTGRSSGTLWWRSGDDRRLIGFRTSGAPQPADVLKLLGEHQTPTRTAARPVHPAPLARPEPAIAPPAAAATPGQRPAPTSASRPRLRLAYSDVSHPGTRLSINADHLLASPKRGLFALADGIGEGNAAVEVARIAITALEEITPQETVDDLLQTVKGKLGRAHGLIQAARMSADREPPAASIAVLAVHGGDFALSWAGDVRCYLLRDGMMRCITRDHLEVGLKRGLSRYLGRPGQFSPETLVDNLHDGDRLLLCSNPLCRVLPERSIAEILISTDLDETAAVLGQEALIANCRDNFSAIVIDAGVA</sequence>
<evidence type="ECO:0000313" key="4">
    <source>
        <dbReference type="Proteomes" id="UP000320653"/>
    </source>
</evidence>
<keyword evidence="4" id="KW-1185">Reference proteome</keyword>
<gene>
    <name evidence="3" type="ORF">FHW37_10614</name>
</gene>
<dbReference type="Gene3D" id="3.40.1730.10">
    <property type="entry name" value="pa0076 domain"/>
    <property type="match status" value="1"/>
</dbReference>
<dbReference type="InterPro" id="IPR001932">
    <property type="entry name" value="PPM-type_phosphatase-like_dom"/>
</dbReference>
<name>A0A561QI62_9HYPH</name>
<dbReference type="AlphaFoldDB" id="A0A561QI62"/>
<dbReference type="InterPro" id="IPR017748">
    <property type="entry name" value="TagF"/>
</dbReference>
<proteinExistence type="predicted"/>
<dbReference type="Proteomes" id="UP000320653">
    <property type="component" value="Unassembled WGS sequence"/>
</dbReference>
<evidence type="ECO:0000256" key="1">
    <source>
        <dbReference type="SAM" id="MobiDB-lite"/>
    </source>
</evidence>
<feature type="compositionally biased region" description="Low complexity" evidence="1">
    <location>
        <begin position="233"/>
        <end position="246"/>
    </location>
</feature>
<dbReference type="SUPFAM" id="SSF81606">
    <property type="entry name" value="PP2C-like"/>
    <property type="match status" value="1"/>
</dbReference>
<protein>
    <submittedName>
        <fullName evidence="3">Type VI secretion system protein ImpM</fullName>
    </submittedName>
</protein>
<accession>A0A561QI62</accession>
<dbReference type="InterPro" id="IPR038225">
    <property type="entry name" value="TagF_sf"/>
</dbReference>
<evidence type="ECO:0000259" key="2">
    <source>
        <dbReference type="PROSITE" id="PS51746"/>
    </source>
</evidence>
<feature type="domain" description="PPM-type phosphatase" evidence="2">
    <location>
        <begin position="255"/>
        <end position="471"/>
    </location>
</feature>
<dbReference type="Gene3D" id="3.60.40.10">
    <property type="entry name" value="PPM-type phosphatase domain"/>
    <property type="match status" value="1"/>
</dbReference>
<comment type="caution">
    <text evidence="3">The sequence shown here is derived from an EMBL/GenBank/DDBJ whole genome shotgun (WGS) entry which is preliminary data.</text>
</comment>
<dbReference type="NCBIfam" id="TIGR03373">
    <property type="entry name" value="VI_minor_4"/>
    <property type="match status" value="1"/>
</dbReference>
<evidence type="ECO:0000313" key="3">
    <source>
        <dbReference type="EMBL" id="TWF50057.1"/>
    </source>
</evidence>
<dbReference type="InterPro" id="IPR036457">
    <property type="entry name" value="PPM-type-like_dom_sf"/>
</dbReference>
<reference evidence="3 4" key="1">
    <citation type="submission" date="2019-06" db="EMBL/GenBank/DDBJ databases">
        <title>Sorghum-associated microbial communities from plants grown in Nebraska, USA.</title>
        <authorList>
            <person name="Schachtman D."/>
        </authorList>
    </citation>
    <scope>NUCLEOTIDE SEQUENCE [LARGE SCALE GENOMIC DNA]</scope>
    <source>
        <strain evidence="3 4">1225</strain>
    </source>
</reference>
<dbReference type="EMBL" id="VIWP01000006">
    <property type="protein sequence ID" value="TWF50057.1"/>
    <property type="molecule type" value="Genomic_DNA"/>
</dbReference>